<gene>
    <name evidence="3" type="ORF">PanWU01x14_208110</name>
</gene>
<feature type="domain" description="MRN complex-interacting protein N-terminal" evidence="2">
    <location>
        <begin position="9"/>
        <end position="74"/>
    </location>
</feature>
<feature type="region of interest" description="Disordered" evidence="1">
    <location>
        <begin position="180"/>
        <end position="235"/>
    </location>
</feature>
<name>A0A2P5BV83_PARAD</name>
<evidence type="ECO:0000313" key="4">
    <source>
        <dbReference type="Proteomes" id="UP000237105"/>
    </source>
</evidence>
<comment type="caution">
    <text evidence="3">The sequence shown here is derived from an EMBL/GenBank/DDBJ whole genome shotgun (WGS) entry which is preliminary data.</text>
</comment>
<protein>
    <recommendedName>
        <fullName evidence="2">MRN complex-interacting protein N-terminal domain-containing protein</fullName>
    </recommendedName>
</protein>
<dbReference type="PANTHER" id="PTHR15863:SF2">
    <property type="entry name" value="MRN COMPLEX-INTERACTING PROTEIN"/>
    <property type="match status" value="1"/>
</dbReference>
<evidence type="ECO:0000256" key="1">
    <source>
        <dbReference type="SAM" id="MobiDB-lite"/>
    </source>
</evidence>
<organism evidence="3 4">
    <name type="scientific">Parasponia andersonii</name>
    <name type="common">Sponia andersonii</name>
    <dbReference type="NCBI Taxonomy" id="3476"/>
    <lineage>
        <taxon>Eukaryota</taxon>
        <taxon>Viridiplantae</taxon>
        <taxon>Streptophyta</taxon>
        <taxon>Embryophyta</taxon>
        <taxon>Tracheophyta</taxon>
        <taxon>Spermatophyta</taxon>
        <taxon>Magnoliopsida</taxon>
        <taxon>eudicotyledons</taxon>
        <taxon>Gunneridae</taxon>
        <taxon>Pentapetalae</taxon>
        <taxon>rosids</taxon>
        <taxon>fabids</taxon>
        <taxon>Rosales</taxon>
        <taxon>Cannabaceae</taxon>
        <taxon>Parasponia</taxon>
    </lineage>
</organism>
<dbReference type="InterPro" id="IPR049472">
    <property type="entry name" value="MRNIP_N"/>
</dbReference>
<dbReference type="STRING" id="3476.A0A2P5BV83"/>
<dbReference type="AlphaFoldDB" id="A0A2P5BV83"/>
<evidence type="ECO:0000313" key="3">
    <source>
        <dbReference type="EMBL" id="PON52701.1"/>
    </source>
</evidence>
<feature type="compositionally biased region" description="Basic and acidic residues" evidence="1">
    <location>
        <begin position="183"/>
        <end position="196"/>
    </location>
</feature>
<sequence>MSTIFFIAVQCCQCSTMQVKQGKNSSKSNKWTCVVCNQKQSIQKVFAQSPMAKDLRPLVQSFNMSRQFPNTSSEHPPPSDEPVEVEHKRGRADWTEYLDPDEEIYQNTEPEDRTDEPEIVTELPMGLFKKAKLNNYDGCSRSETRGGGNKLYRPVFSKRNGNKQVISQDKEPMRHYMTTSMDDTSKWSHETRDDHQKPRKCQLTKGRRDSSSKWSDYLIQDDDDSPPVNAGKLDKHVGDWSNNILQALTNEETVEDDEVHPDFL</sequence>
<dbReference type="GO" id="GO:0005634">
    <property type="term" value="C:nucleus"/>
    <property type="evidence" value="ECO:0007669"/>
    <property type="project" value="TreeGrafter"/>
</dbReference>
<dbReference type="Pfam" id="PF15749">
    <property type="entry name" value="MRNIP"/>
    <property type="match status" value="1"/>
</dbReference>
<dbReference type="GO" id="GO:0003682">
    <property type="term" value="F:chromatin binding"/>
    <property type="evidence" value="ECO:0007669"/>
    <property type="project" value="TreeGrafter"/>
</dbReference>
<evidence type="ECO:0000259" key="2">
    <source>
        <dbReference type="Pfam" id="PF15749"/>
    </source>
</evidence>
<accession>A0A2P5BV83</accession>
<reference evidence="4" key="1">
    <citation type="submission" date="2016-06" db="EMBL/GenBank/DDBJ databases">
        <title>Parallel loss of symbiosis genes in relatives of nitrogen-fixing non-legume Parasponia.</title>
        <authorList>
            <person name="Van Velzen R."/>
            <person name="Holmer R."/>
            <person name="Bu F."/>
            <person name="Rutten L."/>
            <person name="Van Zeijl A."/>
            <person name="Liu W."/>
            <person name="Santuari L."/>
            <person name="Cao Q."/>
            <person name="Sharma T."/>
            <person name="Shen D."/>
            <person name="Roswanjaya Y."/>
            <person name="Wardhani T."/>
            <person name="Kalhor M.S."/>
            <person name="Jansen J."/>
            <person name="Van den Hoogen J."/>
            <person name="Gungor B."/>
            <person name="Hartog M."/>
            <person name="Hontelez J."/>
            <person name="Verver J."/>
            <person name="Yang W.-C."/>
            <person name="Schijlen E."/>
            <person name="Repin R."/>
            <person name="Schilthuizen M."/>
            <person name="Schranz E."/>
            <person name="Heidstra R."/>
            <person name="Miyata K."/>
            <person name="Fedorova E."/>
            <person name="Kohlen W."/>
            <person name="Bisseling T."/>
            <person name="Smit S."/>
            <person name="Geurts R."/>
        </authorList>
    </citation>
    <scope>NUCLEOTIDE SEQUENCE [LARGE SCALE GENOMIC DNA]</scope>
    <source>
        <strain evidence="4">cv. WU1-14</strain>
    </source>
</reference>
<dbReference type="PANTHER" id="PTHR15863">
    <property type="entry name" value="MRN COMPLEX-INTERACTING PROTEIN"/>
    <property type="match status" value="1"/>
</dbReference>
<keyword evidence="4" id="KW-1185">Reference proteome</keyword>
<dbReference type="InterPro" id="IPR032739">
    <property type="entry name" value="MRNIP"/>
</dbReference>
<dbReference type="OrthoDB" id="5960226at2759"/>
<dbReference type="Proteomes" id="UP000237105">
    <property type="component" value="Unassembled WGS sequence"/>
</dbReference>
<dbReference type="EMBL" id="JXTB01000216">
    <property type="protein sequence ID" value="PON52701.1"/>
    <property type="molecule type" value="Genomic_DNA"/>
</dbReference>
<feature type="region of interest" description="Disordered" evidence="1">
    <location>
        <begin position="66"/>
        <end position="85"/>
    </location>
</feature>
<proteinExistence type="predicted"/>
<dbReference type="GO" id="GO:0007095">
    <property type="term" value="P:mitotic G2 DNA damage checkpoint signaling"/>
    <property type="evidence" value="ECO:0007669"/>
    <property type="project" value="TreeGrafter"/>
</dbReference>